<evidence type="ECO:0000313" key="3">
    <source>
        <dbReference type="Proteomes" id="UP000656042"/>
    </source>
</evidence>
<feature type="domain" description="NmrA-like" evidence="1">
    <location>
        <begin position="2"/>
        <end position="266"/>
    </location>
</feature>
<dbReference type="RefSeq" id="WP_189080731.1">
    <property type="nucleotide sequence ID" value="NZ_BMMX01000018.1"/>
</dbReference>
<protein>
    <submittedName>
        <fullName evidence="2">NmrA family transcriptional regulator</fullName>
    </submittedName>
</protein>
<dbReference type="InterPro" id="IPR036291">
    <property type="entry name" value="NAD(P)-bd_dom_sf"/>
</dbReference>
<dbReference type="SUPFAM" id="SSF51735">
    <property type="entry name" value="NAD(P)-binding Rossmann-fold domains"/>
    <property type="match status" value="1"/>
</dbReference>
<name>A0A8J3C2U7_9ACTN</name>
<keyword evidence="3" id="KW-1185">Reference proteome</keyword>
<dbReference type="AlphaFoldDB" id="A0A8J3C2U7"/>
<proteinExistence type="predicted"/>
<reference evidence="2" key="1">
    <citation type="journal article" date="2014" name="Int. J. Syst. Evol. Microbiol.">
        <title>Complete genome sequence of Corynebacterium casei LMG S-19264T (=DSM 44701T), isolated from a smear-ripened cheese.</title>
        <authorList>
            <consortium name="US DOE Joint Genome Institute (JGI-PGF)"/>
            <person name="Walter F."/>
            <person name="Albersmeier A."/>
            <person name="Kalinowski J."/>
            <person name="Ruckert C."/>
        </authorList>
    </citation>
    <scope>NUCLEOTIDE SEQUENCE</scope>
    <source>
        <strain evidence="2">CGMCC 4.7299</strain>
    </source>
</reference>
<dbReference type="InterPro" id="IPR008030">
    <property type="entry name" value="NmrA-like"/>
</dbReference>
<dbReference type="EMBL" id="BMMX01000018">
    <property type="protein sequence ID" value="GGL01137.1"/>
    <property type="molecule type" value="Genomic_DNA"/>
</dbReference>
<evidence type="ECO:0000313" key="2">
    <source>
        <dbReference type="EMBL" id="GGL01137.1"/>
    </source>
</evidence>
<dbReference type="Proteomes" id="UP000656042">
    <property type="component" value="Unassembled WGS sequence"/>
</dbReference>
<dbReference type="PANTHER" id="PTHR47129">
    <property type="entry name" value="QUINONE OXIDOREDUCTASE 2"/>
    <property type="match status" value="1"/>
</dbReference>
<dbReference type="PANTHER" id="PTHR47129:SF1">
    <property type="entry name" value="NMRA-LIKE DOMAIN-CONTAINING PROTEIN"/>
    <property type="match status" value="1"/>
</dbReference>
<dbReference type="Gene3D" id="3.90.25.10">
    <property type="entry name" value="UDP-galactose 4-epimerase, domain 1"/>
    <property type="match status" value="1"/>
</dbReference>
<gene>
    <name evidence="2" type="ORF">GCM10012284_39640</name>
</gene>
<dbReference type="Gene3D" id="3.40.50.720">
    <property type="entry name" value="NAD(P)-binding Rossmann-like Domain"/>
    <property type="match status" value="1"/>
</dbReference>
<dbReference type="Pfam" id="PF05368">
    <property type="entry name" value="NmrA"/>
    <property type="match status" value="1"/>
</dbReference>
<comment type="caution">
    <text evidence="2">The sequence shown here is derived from an EMBL/GenBank/DDBJ whole genome shotgun (WGS) entry which is preliminary data.</text>
</comment>
<accession>A0A8J3C2U7</accession>
<organism evidence="2 3">
    <name type="scientific">Mangrovihabitans endophyticus</name>
    <dbReference type="NCBI Taxonomy" id="1751298"/>
    <lineage>
        <taxon>Bacteria</taxon>
        <taxon>Bacillati</taxon>
        <taxon>Actinomycetota</taxon>
        <taxon>Actinomycetes</taxon>
        <taxon>Micromonosporales</taxon>
        <taxon>Micromonosporaceae</taxon>
        <taxon>Mangrovihabitans</taxon>
    </lineage>
</organism>
<sequence length="289" mass="29617">MIIVTGATGRLGGAVVDRLLTRVPAERVGVSVRDLAKAKPLADRGVRVRRGDFADAASLADAFEGAEQVLLVSASAPAETAVRLHRTAIAAARDAAVSRIVYTSHMGANPASAFAPMAVHAATEQMLGASGVPFTSLRNGFYASTLLTLLGQARETGQMTAPPDGPVSWTAHADLADAAATVLTDGGPGGPTPPGPTPPLTAAAALDLTQVAAVASEVLGRAVTRVTLTDEEYRAALVADGLPESRADMLLGMFAASRAGEFAAVDPVLPRLTGHRPVSVREYLSVALR</sequence>
<evidence type="ECO:0000259" key="1">
    <source>
        <dbReference type="Pfam" id="PF05368"/>
    </source>
</evidence>
<dbReference type="InterPro" id="IPR052718">
    <property type="entry name" value="NmrA-type_oxidoreductase"/>
</dbReference>
<reference evidence="2" key="2">
    <citation type="submission" date="2020-09" db="EMBL/GenBank/DDBJ databases">
        <authorList>
            <person name="Sun Q."/>
            <person name="Zhou Y."/>
        </authorList>
    </citation>
    <scope>NUCLEOTIDE SEQUENCE</scope>
    <source>
        <strain evidence="2">CGMCC 4.7299</strain>
    </source>
</reference>